<dbReference type="SUPFAM" id="SSF52058">
    <property type="entry name" value="L domain-like"/>
    <property type="match status" value="1"/>
</dbReference>
<dbReference type="InterPro" id="IPR050216">
    <property type="entry name" value="LRR_domain-containing"/>
</dbReference>
<proteinExistence type="predicted"/>
<dbReference type="SMART" id="SM00369">
    <property type="entry name" value="LRR_TYP"/>
    <property type="match status" value="4"/>
</dbReference>
<name>A0A2N9HM82_FAGSY</name>
<dbReference type="InterPro" id="IPR003591">
    <property type="entry name" value="Leu-rich_rpt_typical-subtyp"/>
</dbReference>
<organism evidence="3">
    <name type="scientific">Fagus sylvatica</name>
    <name type="common">Beechnut</name>
    <dbReference type="NCBI Taxonomy" id="28930"/>
    <lineage>
        <taxon>Eukaryota</taxon>
        <taxon>Viridiplantae</taxon>
        <taxon>Streptophyta</taxon>
        <taxon>Embryophyta</taxon>
        <taxon>Tracheophyta</taxon>
        <taxon>Spermatophyta</taxon>
        <taxon>Magnoliopsida</taxon>
        <taxon>eudicotyledons</taxon>
        <taxon>Gunneridae</taxon>
        <taxon>Pentapetalae</taxon>
        <taxon>rosids</taxon>
        <taxon>fabids</taxon>
        <taxon>Fagales</taxon>
        <taxon>Fagaceae</taxon>
        <taxon>Fagus</taxon>
    </lineage>
</organism>
<dbReference type="Pfam" id="PF00560">
    <property type="entry name" value="LRR_1"/>
    <property type="match status" value="2"/>
</dbReference>
<gene>
    <name evidence="3" type="ORF">FSB_LOCUS40713</name>
</gene>
<sequence>MAVIPKQDPPSPAFVETIEQIMTIYRSLPPRPSIEEVEAAMSVLKTVNSEEEIKLDEISKQQSSQDVPEELFSVYQQVRRSMVLFQSHEQKKEALHLVELDNKFQTFDDLIQRASGLVSGDTQNQKHVVLSNPVEKFGREIVISDESLLKKKEPEESEGITLKGLTRSSSTKATFFPSGPGGVGSEKLSLMKVASLIENSAKSGAVVLDLKGKLMDKVETNNLEELPYTIGSCSSLVELRLDFNQLRALPEAIGNLECLEILTLHYNRIKKFPTTMGNFSNLKELDVSFNELEYIPENLCFAISLKKLNAGKNFSDLRELPRSIGNLEMLEELDISDNQIRILPDSFRFLSNLRVFHADETPLEVPPRQVTKLGAQAVVQYMADFVAKRDAKSIPLKKKKGFWFRIFSIFCPRQSNSTE</sequence>
<reference evidence="3" key="1">
    <citation type="submission" date="2018-02" db="EMBL/GenBank/DDBJ databases">
        <authorList>
            <person name="Cohen D.B."/>
            <person name="Kent A.D."/>
        </authorList>
    </citation>
    <scope>NUCLEOTIDE SEQUENCE</scope>
</reference>
<accession>A0A2N9HM82</accession>
<keyword evidence="2" id="KW-0677">Repeat</keyword>
<evidence type="ECO:0000256" key="2">
    <source>
        <dbReference type="ARBA" id="ARBA00022737"/>
    </source>
</evidence>
<dbReference type="SMART" id="SM00364">
    <property type="entry name" value="LRR_BAC"/>
    <property type="match status" value="5"/>
</dbReference>
<dbReference type="GO" id="GO:0005737">
    <property type="term" value="C:cytoplasm"/>
    <property type="evidence" value="ECO:0007669"/>
    <property type="project" value="TreeGrafter"/>
</dbReference>
<dbReference type="EMBL" id="OIVN01003669">
    <property type="protein sequence ID" value="SPD12831.1"/>
    <property type="molecule type" value="Genomic_DNA"/>
</dbReference>
<keyword evidence="1" id="KW-0433">Leucine-rich repeat</keyword>
<dbReference type="PANTHER" id="PTHR48051:SF1">
    <property type="entry name" value="RAS SUPPRESSOR PROTEIN 1"/>
    <property type="match status" value="1"/>
</dbReference>
<protein>
    <submittedName>
        <fullName evidence="3">Uncharacterized protein</fullName>
    </submittedName>
</protein>
<dbReference type="InterPro" id="IPR001611">
    <property type="entry name" value="Leu-rich_rpt"/>
</dbReference>
<evidence type="ECO:0000313" key="3">
    <source>
        <dbReference type="EMBL" id="SPD12831.1"/>
    </source>
</evidence>
<evidence type="ECO:0000256" key="1">
    <source>
        <dbReference type="ARBA" id="ARBA00022614"/>
    </source>
</evidence>
<dbReference type="Gene3D" id="3.80.10.10">
    <property type="entry name" value="Ribonuclease Inhibitor"/>
    <property type="match status" value="1"/>
</dbReference>
<dbReference type="AlphaFoldDB" id="A0A2N9HM82"/>
<dbReference type="InterPro" id="IPR032675">
    <property type="entry name" value="LRR_dom_sf"/>
</dbReference>
<dbReference type="PANTHER" id="PTHR48051">
    <property type="match status" value="1"/>
</dbReference>